<feature type="coiled-coil region" evidence="1">
    <location>
        <begin position="376"/>
        <end position="438"/>
    </location>
</feature>
<dbReference type="InterPro" id="IPR027417">
    <property type="entry name" value="P-loop_NTPase"/>
</dbReference>
<dbReference type="Pfam" id="PF13469">
    <property type="entry name" value="Sulfotransfer_3"/>
    <property type="match status" value="1"/>
</dbReference>
<feature type="non-terminal residue" evidence="2">
    <location>
        <position position="491"/>
    </location>
</feature>
<reference evidence="2 3" key="1">
    <citation type="journal article" date="2020" name="Harmful Algae">
        <title>Molecular and morphological characterization of a novel dihydroanatoxin-a producing Microcoleus species (cyanobacteria) from the Russian River, California, USA.</title>
        <authorList>
            <person name="Conklin K.Y."/>
            <person name="Stancheva R."/>
            <person name="Otten T.G."/>
            <person name="Fadness R."/>
            <person name="Boyer G.L."/>
            <person name="Read B."/>
            <person name="Zhang X."/>
            <person name="Sheath R.G."/>
        </authorList>
    </citation>
    <scope>NUCLEOTIDE SEQUENCE [LARGE SCALE GENOMIC DNA]</scope>
    <source>
        <strain evidence="2 3">PTRS2</strain>
    </source>
</reference>
<gene>
    <name evidence="2" type="ORF">WMG39_22325</name>
</gene>
<dbReference type="EMBL" id="JBBLXS010000384">
    <property type="protein sequence ID" value="MEK0187570.1"/>
    <property type="molecule type" value="Genomic_DNA"/>
</dbReference>
<dbReference type="SUPFAM" id="SSF57997">
    <property type="entry name" value="Tropomyosin"/>
    <property type="match status" value="1"/>
</dbReference>
<comment type="caution">
    <text evidence="2">The sequence shown here is derived from an EMBL/GenBank/DDBJ whole genome shotgun (WGS) entry which is preliminary data.</text>
</comment>
<dbReference type="Gene3D" id="3.40.50.300">
    <property type="entry name" value="P-loop containing nucleotide triphosphate hydrolases"/>
    <property type="match status" value="1"/>
</dbReference>
<sequence>MLSQSQSNALIIASMHRSGSSLTAAILQSAGVYIGRELLSPNVGNIKGHYENLDFYHFHMAILESQGINSAGWTLQEKIDVEDRFVEKAKALIKKNSLSQIWGWKEPRTTLFLDFWAELLPEAKFILIYRYPWEVIDSLYRRGDHIFQSQPDMAIKIWLHYNQKILNCYHRFPDRCHLASMNNIIGATDKYIESINQKLQTNLIDSSANIYEPPLLQQLSLDSYRPSVVAHYFPEAIQMYQELEARAWQPQGDPSFSWLEKINANPYKIWAFQDWANIRKLEIENKALQLQIDQLHSQVDAIQGGKALSESQLHATQVELEQSPSQLHATQVELEQSQSQLQQTEDLLPQSQSLLHQTEDVSAEYQTKISEIESFLELYQSQLHQTEEVLEECHTQLKQEQTKVSQLEKYQQTLDHFVDDLRNQLYQVEDVLIEYKTEFEEVEVVALNYQVQYLESQTKLQECQANLHDHQYKYLESQAELQKLKDLFETK</sequence>
<organism evidence="2 3">
    <name type="scientific">Microcoleus anatoxicus PTRS2</name>
    <dbReference type="NCBI Taxonomy" id="2705321"/>
    <lineage>
        <taxon>Bacteria</taxon>
        <taxon>Bacillati</taxon>
        <taxon>Cyanobacteriota</taxon>
        <taxon>Cyanophyceae</taxon>
        <taxon>Oscillatoriophycideae</taxon>
        <taxon>Oscillatoriales</taxon>
        <taxon>Microcoleaceae</taxon>
        <taxon>Microcoleus</taxon>
        <taxon>Microcoleus anatoxicus</taxon>
    </lineage>
</organism>
<evidence type="ECO:0000313" key="2">
    <source>
        <dbReference type="EMBL" id="MEK0187570.1"/>
    </source>
</evidence>
<proteinExistence type="predicted"/>
<dbReference type="Proteomes" id="UP001384579">
    <property type="component" value="Unassembled WGS sequence"/>
</dbReference>
<evidence type="ECO:0000256" key="1">
    <source>
        <dbReference type="SAM" id="Coils"/>
    </source>
</evidence>
<keyword evidence="1" id="KW-0175">Coiled coil</keyword>
<accession>A0ABU8YT50</accession>
<name>A0ABU8YT50_9CYAN</name>
<keyword evidence="3" id="KW-1185">Reference proteome</keyword>
<dbReference type="RefSeq" id="WP_340524844.1">
    <property type="nucleotide sequence ID" value="NZ_JBBLXS010000384.1"/>
</dbReference>
<evidence type="ECO:0000313" key="3">
    <source>
        <dbReference type="Proteomes" id="UP001384579"/>
    </source>
</evidence>
<dbReference type="SUPFAM" id="SSF52540">
    <property type="entry name" value="P-loop containing nucleoside triphosphate hydrolases"/>
    <property type="match status" value="1"/>
</dbReference>
<protein>
    <submittedName>
        <fullName evidence="2">Sulfotransferase</fullName>
    </submittedName>
</protein>